<dbReference type="RefSeq" id="WP_359699375.1">
    <property type="nucleotide sequence ID" value="NZ_JBEYXT010000185.1"/>
</dbReference>
<dbReference type="EMBL" id="JBEYXT010000185">
    <property type="protein sequence ID" value="MEU6805158.1"/>
    <property type="molecule type" value="Genomic_DNA"/>
</dbReference>
<proteinExistence type="predicted"/>
<gene>
    <name evidence="3" type="ORF">ABZ931_29780</name>
</gene>
<evidence type="ECO:0000256" key="1">
    <source>
        <dbReference type="SAM" id="MobiDB-lite"/>
    </source>
</evidence>
<organism evidence="3 4">
    <name type="scientific">Streptomyces neyagawaensis</name>
    <dbReference type="NCBI Taxonomy" id="42238"/>
    <lineage>
        <taxon>Bacteria</taxon>
        <taxon>Bacillati</taxon>
        <taxon>Actinomycetota</taxon>
        <taxon>Actinomycetes</taxon>
        <taxon>Kitasatosporales</taxon>
        <taxon>Streptomycetaceae</taxon>
        <taxon>Streptomyces</taxon>
    </lineage>
</organism>
<sequence>MRRDGRPHHGPGGASAHTVEGYLLARTHREQARREAEELCALMPWLTTAQAEDVTDHYLRRRMELTRHMLLVTTERAGQLQEEYESRYAALRRSLLRRHAACACALLACTGLGTLASVFLR</sequence>
<evidence type="ECO:0000256" key="2">
    <source>
        <dbReference type="SAM" id="Phobius"/>
    </source>
</evidence>
<evidence type="ECO:0000313" key="3">
    <source>
        <dbReference type="EMBL" id="MEU6805158.1"/>
    </source>
</evidence>
<keyword evidence="4" id="KW-1185">Reference proteome</keyword>
<keyword evidence="2" id="KW-1133">Transmembrane helix</keyword>
<protein>
    <submittedName>
        <fullName evidence="3">Uncharacterized protein</fullName>
    </submittedName>
</protein>
<keyword evidence="2" id="KW-0472">Membrane</keyword>
<keyword evidence="2" id="KW-0812">Transmembrane</keyword>
<dbReference type="Proteomes" id="UP001551189">
    <property type="component" value="Unassembled WGS sequence"/>
</dbReference>
<reference evidence="3 4" key="1">
    <citation type="submission" date="2024-06" db="EMBL/GenBank/DDBJ databases">
        <title>The Natural Products Discovery Center: Release of the First 8490 Sequenced Strains for Exploring Actinobacteria Biosynthetic Diversity.</title>
        <authorList>
            <person name="Kalkreuter E."/>
            <person name="Kautsar S.A."/>
            <person name="Yang D."/>
            <person name="Bader C.D."/>
            <person name="Teijaro C.N."/>
            <person name="Fluegel L."/>
            <person name="Davis C.M."/>
            <person name="Simpson J.R."/>
            <person name="Lauterbach L."/>
            <person name="Steele A.D."/>
            <person name="Gui C."/>
            <person name="Meng S."/>
            <person name="Li G."/>
            <person name="Viehrig K."/>
            <person name="Ye F."/>
            <person name="Su P."/>
            <person name="Kiefer A.F."/>
            <person name="Nichols A."/>
            <person name="Cepeda A.J."/>
            <person name="Yan W."/>
            <person name="Fan B."/>
            <person name="Jiang Y."/>
            <person name="Adhikari A."/>
            <person name="Zheng C.-J."/>
            <person name="Schuster L."/>
            <person name="Cowan T.M."/>
            <person name="Smanski M.J."/>
            <person name="Chevrette M.G."/>
            <person name="De Carvalho L.P.S."/>
            <person name="Shen B."/>
        </authorList>
    </citation>
    <scope>NUCLEOTIDE SEQUENCE [LARGE SCALE GENOMIC DNA]</scope>
    <source>
        <strain evidence="3 4">NPDC046851</strain>
    </source>
</reference>
<feature type="transmembrane region" description="Helical" evidence="2">
    <location>
        <begin position="100"/>
        <end position="120"/>
    </location>
</feature>
<feature type="region of interest" description="Disordered" evidence="1">
    <location>
        <begin position="1"/>
        <end position="21"/>
    </location>
</feature>
<comment type="caution">
    <text evidence="3">The sequence shown here is derived from an EMBL/GenBank/DDBJ whole genome shotgun (WGS) entry which is preliminary data.</text>
</comment>
<evidence type="ECO:0000313" key="4">
    <source>
        <dbReference type="Proteomes" id="UP001551189"/>
    </source>
</evidence>
<accession>A0ABV3B6V7</accession>
<name>A0ABV3B6V7_9ACTN</name>